<keyword evidence="3" id="KW-1185">Reference proteome</keyword>
<evidence type="ECO:0000256" key="1">
    <source>
        <dbReference type="SAM" id="SignalP"/>
    </source>
</evidence>
<sequence>MKATMVVKPLVFAIAAAMATGVWADRDRDRDRDRSPYNTWAAGAHATVDNEQTLDSNYVDNQATENTADANNSANGSAGNLGVNVAAGNVNQQANEAALATADENFIFGHAYSSVNVYQGNYGNNVDNFSTQNNASITNMANGSSGNIGINVTAGNFNQQKNALAAAVSGGRHVSAYAGATQDISGADVNNEANIKAKYEKVVLGVGLAGGYAGGGGGVIHDEEPYKIEEGKRGKDDTIKSKPDKDTFGFVEAGGILLGGVAAGWVPVGATVQQAVVNNATLTNSLNGSSGNIGANVSAGSHNQQINSLSIAAGCNACPK</sequence>
<feature type="chain" id="PRO_5030824417" description="Heme utilization protein" evidence="1">
    <location>
        <begin position="25"/>
        <end position="320"/>
    </location>
</feature>
<dbReference type="EMBL" id="CAJFCI010000086">
    <property type="protein sequence ID" value="CAD5110389.1"/>
    <property type="molecule type" value="Genomic_DNA"/>
</dbReference>
<keyword evidence="1" id="KW-0732">Signal</keyword>
<comment type="caution">
    <text evidence="2">The sequence shown here is derived from an EMBL/GenBank/DDBJ whole genome shotgun (WGS) entry which is preliminary data.</text>
</comment>
<proteinExistence type="predicted"/>
<evidence type="ECO:0008006" key="4">
    <source>
        <dbReference type="Google" id="ProtNLM"/>
    </source>
</evidence>
<evidence type="ECO:0000313" key="2">
    <source>
        <dbReference type="EMBL" id="CAD5110389.1"/>
    </source>
</evidence>
<accession>A0A7U7ESK5</accession>
<protein>
    <recommendedName>
        <fullName evidence="4">Heme utilization protein</fullName>
    </recommendedName>
</protein>
<organism evidence="2 3">
    <name type="scientific">Zestomonas carbonaria</name>
    <dbReference type="NCBI Taxonomy" id="2762745"/>
    <lineage>
        <taxon>Bacteria</taxon>
        <taxon>Pseudomonadati</taxon>
        <taxon>Pseudomonadota</taxon>
        <taxon>Gammaproteobacteria</taxon>
        <taxon>Pseudomonadales</taxon>
        <taxon>Pseudomonadaceae</taxon>
        <taxon>Zestomonas</taxon>
    </lineage>
</organism>
<feature type="signal peptide" evidence="1">
    <location>
        <begin position="1"/>
        <end position="24"/>
    </location>
</feature>
<name>A0A7U7ESK5_9GAMM</name>
<reference evidence="2 3" key="1">
    <citation type="submission" date="2020-08" db="EMBL/GenBank/DDBJ databases">
        <authorList>
            <person name="Criscuolo A."/>
        </authorList>
    </citation>
    <scope>NUCLEOTIDE SEQUENCE [LARGE SCALE GENOMIC DNA]</scope>
    <source>
        <strain evidence="2">CIP111764</strain>
    </source>
</reference>
<dbReference type="Proteomes" id="UP000583387">
    <property type="component" value="Unassembled WGS sequence"/>
</dbReference>
<dbReference type="RefSeq" id="WP_187673696.1">
    <property type="nucleotide sequence ID" value="NZ_CAJFCI010000086.1"/>
</dbReference>
<evidence type="ECO:0000313" key="3">
    <source>
        <dbReference type="Proteomes" id="UP000583387"/>
    </source>
</evidence>
<gene>
    <name evidence="2" type="ORF">PSEWESI4_04712</name>
</gene>
<dbReference type="AlphaFoldDB" id="A0A7U7ESK5"/>